<feature type="compositionally biased region" description="Low complexity" evidence="1">
    <location>
        <begin position="7"/>
        <end position="21"/>
    </location>
</feature>
<feature type="transmembrane region" description="Helical" evidence="2">
    <location>
        <begin position="384"/>
        <end position="404"/>
    </location>
</feature>
<dbReference type="Proteomes" id="UP000730482">
    <property type="component" value="Unassembled WGS sequence"/>
</dbReference>
<feature type="transmembrane region" description="Helical" evidence="2">
    <location>
        <begin position="351"/>
        <end position="372"/>
    </location>
</feature>
<accession>A0ABS5L3Y6</accession>
<protein>
    <submittedName>
        <fullName evidence="3">Benzoate/H(+) symporter BenE family transporter</fullName>
    </submittedName>
</protein>
<gene>
    <name evidence="3" type="ORF">KGQ19_39415</name>
</gene>
<keyword evidence="2" id="KW-0472">Membrane</keyword>
<name>A0ABS5L3Y6_9ACTN</name>
<proteinExistence type="predicted"/>
<feature type="region of interest" description="Disordered" evidence="1">
    <location>
        <begin position="1"/>
        <end position="23"/>
    </location>
</feature>
<evidence type="ECO:0000313" key="3">
    <source>
        <dbReference type="EMBL" id="MBS2552940.1"/>
    </source>
</evidence>
<reference evidence="3 4" key="1">
    <citation type="submission" date="2020-02" db="EMBL/GenBank/DDBJ databases">
        <title>Acidophilic actinobacteria isolated from forest soil.</title>
        <authorList>
            <person name="Golinska P."/>
        </authorList>
    </citation>
    <scope>NUCLEOTIDE SEQUENCE [LARGE SCALE GENOMIC DNA]</scope>
    <source>
        <strain evidence="3 4">NL8</strain>
    </source>
</reference>
<feature type="compositionally biased region" description="Polar residues" evidence="1">
    <location>
        <begin position="431"/>
        <end position="440"/>
    </location>
</feature>
<organism evidence="3 4">
    <name type="scientific">Catenulispora pinistramenti</name>
    <dbReference type="NCBI Taxonomy" id="2705254"/>
    <lineage>
        <taxon>Bacteria</taxon>
        <taxon>Bacillati</taxon>
        <taxon>Actinomycetota</taxon>
        <taxon>Actinomycetes</taxon>
        <taxon>Catenulisporales</taxon>
        <taxon>Catenulisporaceae</taxon>
        <taxon>Catenulispora</taxon>
    </lineage>
</organism>
<comment type="caution">
    <text evidence="3">The sequence shown here is derived from an EMBL/GenBank/DDBJ whole genome shotgun (WGS) entry which is preliminary data.</text>
</comment>
<feature type="region of interest" description="Disordered" evidence="1">
    <location>
        <begin position="420"/>
        <end position="440"/>
    </location>
</feature>
<dbReference type="RefSeq" id="WP_212019015.1">
    <property type="nucleotide sequence ID" value="NZ_JAAFYZ010000221.1"/>
</dbReference>
<dbReference type="EMBL" id="JAAFYZ010000221">
    <property type="protein sequence ID" value="MBS2552940.1"/>
    <property type="molecule type" value="Genomic_DNA"/>
</dbReference>
<dbReference type="PANTHER" id="PTHR30199:SF0">
    <property type="entry name" value="INNER MEMBRANE PROTEIN YDCO"/>
    <property type="match status" value="1"/>
</dbReference>
<feature type="transmembrane region" description="Helical" evidence="2">
    <location>
        <begin position="68"/>
        <end position="86"/>
    </location>
</feature>
<feature type="transmembrane region" description="Helical" evidence="2">
    <location>
        <begin position="288"/>
        <end position="308"/>
    </location>
</feature>
<keyword evidence="2" id="KW-1133">Transmembrane helix</keyword>
<dbReference type="Pfam" id="PF03594">
    <property type="entry name" value="BenE"/>
    <property type="match status" value="1"/>
</dbReference>
<feature type="transmembrane region" description="Helical" evidence="2">
    <location>
        <begin position="92"/>
        <end position="113"/>
    </location>
</feature>
<feature type="transmembrane region" description="Helical" evidence="2">
    <location>
        <begin position="320"/>
        <end position="345"/>
    </location>
</feature>
<evidence type="ECO:0000256" key="2">
    <source>
        <dbReference type="SAM" id="Phobius"/>
    </source>
</evidence>
<dbReference type="NCBIfam" id="TIGR00843">
    <property type="entry name" value="benE"/>
    <property type="match status" value="1"/>
</dbReference>
<evidence type="ECO:0000256" key="1">
    <source>
        <dbReference type="SAM" id="MobiDB-lite"/>
    </source>
</evidence>
<feature type="transmembrane region" description="Helical" evidence="2">
    <location>
        <begin position="34"/>
        <end position="56"/>
    </location>
</feature>
<dbReference type="PANTHER" id="PTHR30199">
    <property type="entry name" value="MFS FAMILY TRANSPORTER, PREDICTED SUBSTRATE BENZOATE"/>
    <property type="match status" value="1"/>
</dbReference>
<keyword evidence="2" id="KW-0812">Transmembrane</keyword>
<feature type="transmembrane region" description="Helical" evidence="2">
    <location>
        <begin position="125"/>
        <end position="142"/>
    </location>
</feature>
<sequence>MVGERSAQIPAAPAIPATPDAQARRRNADLGPTFGAGIVTALVGFTSSFAVVIAGLRAVGATERQAASGLLVLSVLMGVTGIVFSVRHRMPISIAWSTPGAALLVSVGAGRAHAGHGGTSGYREALGAFAVAGLLTVVTGFSRRLTSWIARIPAPISAAMLAGVIAPICLESAQASVRLPRLALPAVAVWVILGRFAKRWAVPASLATAFGGLALDPATRGHLTGGLLPTLTATTPRFDIGTLISLALPLYLVTMASQNLAGIAVMRGYGYEPPIREVLMGTGAATTLGAPFGGIAINFAAITAALAASPDAHRDPNRRWIAAATAGALYVLLGLGAAAATALLIAAPPLLIEGVAGLALLPALGGALTTALNDTRYREAATAAFVTTASGITVAGIGAAFWGLTVGLGLLGTTQLRTKTTTPGNVAHQRNAASPHSTTE</sequence>
<dbReference type="InterPro" id="IPR004711">
    <property type="entry name" value="Benzoate_Transporter"/>
</dbReference>
<keyword evidence="4" id="KW-1185">Reference proteome</keyword>
<evidence type="ECO:0000313" key="4">
    <source>
        <dbReference type="Proteomes" id="UP000730482"/>
    </source>
</evidence>